<accession>A0A9I9EGP7</accession>
<feature type="compositionally biased region" description="Basic and acidic residues" evidence="1">
    <location>
        <begin position="266"/>
        <end position="280"/>
    </location>
</feature>
<sequence length="435" mass="50401">MIESSIYKFKYYHHLKSGKVFRSVAEVVNFFMYEVYPDKPASKSYLGPIHFSVSIVKKSLHDGLLIVNHIINFHNGFKKERKRKGVSSLKKKIEEYERKNKAREKWAPMFFDINNNINNGDNKREENHHRHIPMFDLNDDHQREEEEEVQQERVEDYYYEDNQNLMYDVVGDNYNVQQNEAYDQKETVEKFLADSYNNLMNLPNTNNNDAKKSKSFSFDINKKFCEEEEEEEDQDAMNKRAVEQFLAEAYDNLMNLHNNNTQQPTSRKDLRYDEDGKEKMSASSIEKPRRKKAKSFPPTSSPFPNTSININSIPLENIPKPMESMEVQQPTSIPNMKLNHFNFLEENRANNFLFTDICESSAAPAARASERDGSGSSSASFHVDECDLINHIPESSDMFDLAIFLAKNRGGNNGGAKAPAKGKCLDFREQITISF</sequence>
<feature type="compositionally biased region" description="Low complexity" evidence="1">
    <location>
        <begin position="295"/>
        <end position="307"/>
    </location>
</feature>
<protein>
    <submittedName>
        <fullName evidence="2">Uncharacterized protein</fullName>
    </submittedName>
</protein>
<name>A0A9I9EGP7_CUCME</name>
<dbReference type="AlphaFoldDB" id="A0A9I9EGP7"/>
<feature type="compositionally biased region" description="Polar residues" evidence="1">
    <location>
        <begin position="256"/>
        <end position="265"/>
    </location>
</feature>
<organism evidence="2">
    <name type="scientific">Cucumis melo</name>
    <name type="common">Muskmelon</name>
    <dbReference type="NCBI Taxonomy" id="3656"/>
    <lineage>
        <taxon>Eukaryota</taxon>
        <taxon>Viridiplantae</taxon>
        <taxon>Streptophyta</taxon>
        <taxon>Embryophyta</taxon>
        <taxon>Tracheophyta</taxon>
        <taxon>Spermatophyta</taxon>
        <taxon>Magnoliopsida</taxon>
        <taxon>eudicotyledons</taxon>
        <taxon>Gunneridae</taxon>
        <taxon>Pentapetalae</taxon>
        <taxon>rosids</taxon>
        <taxon>fabids</taxon>
        <taxon>Cucurbitales</taxon>
        <taxon>Cucurbitaceae</taxon>
        <taxon>Benincaseae</taxon>
        <taxon>Cucumis</taxon>
    </lineage>
</organism>
<evidence type="ECO:0000256" key="1">
    <source>
        <dbReference type="SAM" id="MobiDB-lite"/>
    </source>
</evidence>
<evidence type="ECO:0000313" key="2">
    <source>
        <dbReference type="EnsemblPlants" id="MELO3C033481.2.1"/>
    </source>
</evidence>
<dbReference type="EnsemblPlants" id="MELO3C033481.2.1">
    <property type="protein sequence ID" value="MELO3C033481.2.1"/>
    <property type="gene ID" value="MELO3C033481.2"/>
</dbReference>
<proteinExistence type="predicted"/>
<reference evidence="2" key="1">
    <citation type="submission" date="2023-03" db="UniProtKB">
        <authorList>
            <consortium name="EnsemblPlants"/>
        </authorList>
    </citation>
    <scope>IDENTIFICATION</scope>
</reference>
<dbReference type="Gramene" id="MELO3C033481.2.1">
    <property type="protein sequence ID" value="MELO3C033481.2.1"/>
    <property type="gene ID" value="MELO3C033481.2"/>
</dbReference>
<feature type="region of interest" description="Disordered" evidence="1">
    <location>
        <begin position="256"/>
        <end position="312"/>
    </location>
</feature>